<organism evidence="5 6">
    <name type="scientific">Vitrella brassicaformis (strain CCMP3155)</name>
    <dbReference type="NCBI Taxonomy" id="1169540"/>
    <lineage>
        <taxon>Eukaryota</taxon>
        <taxon>Sar</taxon>
        <taxon>Alveolata</taxon>
        <taxon>Colpodellida</taxon>
        <taxon>Vitrellaceae</taxon>
        <taxon>Vitrella</taxon>
    </lineage>
</organism>
<dbReference type="Proteomes" id="UP000041254">
    <property type="component" value="Unassembled WGS sequence"/>
</dbReference>
<dbReference type="Gene3D" id="3.20.20.80">
    <property type="entry name" value="Glycosidases"/>
    <property type="match status" value="1"/>
</dbReference>
<keyword evidence="6" id="KW-1185">Reference proteome</keyword>
<accession>A0A0G4H4G6</accession>
<dbReference type="InterPro" id="IPR000490">
    <property type="entry name" value="Glyco_hydro_17"/>
</dbReference>
<dbReference type="InterPro" id="IPR044965">
    <property type="entry name" value="Glyco_hydro_17_plant"/>
</dbReference>
<dbReference type="GO" id="GO:0004553">
    <property type="term" value="F:hydrolase activity, hydrolyzing O-glycosyl compounds"/>
    <property type="evidence" value="ECO:0007669"/>
    <property type="project" value="InterPro"/>
</dbReference>
<evidence type="ECO:0000313" key="6">
    <source>
        <dbReference type="Proteomes" id="UP000041254"/>
    </source>
</evidence>
<evidence type="ECO:0000256" key="4">
    <source>
        <dbReference type="SAM" id="SignalP"/>
    </source>
</evidence>
<dbReference type="InParanoid" id="A0A0G4H4G6"/>
<name>A0A0G4H4G6_VITBC</name>
<comment type="similarity">
    <text evidence="1 3">Belongs to the glycosyl hydrolase 17 family.</text>
</comment>
<sequence length="419" mass="46014">MTASHGWMLSLGVFVLPSLSVPVDVSSPFLGINYGDLMAKSIGEGCTQNITQTPDEQTRDGFLARLATDDAPACLTTSMALTVVKEEGFRHLKVFEEKLGLDESFFSPLDAGDLVLTRVSEVFRDADDAAHVWLQLPNGFLKHIRDNSSYAHDIIALIKEHDDIVDVVILGNEPFLFPEAAKDEFLPAYGVFKEAASQAQLDAHLTTVLANSVIQNTFPSIDAAEMVPSYLELLEPFLTDLRASSSPVMVNIFPWFAFSGAPVEVGLPYALGYRDPPIEVDGRNYTFIWDAQYDAVVTALDKAGFGDLPLVIGETSWPSDGDNPVYVNKTTAHIHYASVKKRVLMDIGTPKYPGRQIPVFYFIAFDRMNATSYGFPPVEQYLGLHSEEGVAKFDIGSVAEWGEGDEQVIPHMPNNSLAI</sequence>
<dbReference type="EMBL" id="CDMY01000982">
    <property type="protein sequence ID" value="CEM38412.1"/>
    <property type="molecule type" value="Genomic_DNA"/>
</dbReference>
<proteinExistence type="inferred from homology"/>
<dbReference type="VEuPathDB" id="CryptoDB:Vbra_6573"/>
<dbReference type="PhylomeDB" id="A0A0G4H4G6"/>
<keyword evidence="2" id="KW-0378">Hydrolase</keyword>
<feature type="chain" id="PRO_5005190906" description="Glucan endo-1,3-beta-D-glucosidase" evidence="4">
    <location>
        <begin position="21"/>
        <end position="419"/>
    </location>
</feature>
<evidence type="ECO:0000256" key="3">
    <source>
        <dbReference type="RuleBase" id="RU004335"/>
    </source>
</evidence>
<keyword evidence="4" id="KW-0732">Signal</keyword>
<protein>
    <recommendedName>
        <fullName evidence="7">Glucan endo-1,3-beta-D-glucosidase</fullName>
    </recommendedName>
</protein>
<dbReference type="SUPFAM" id="SSF51445">
    <property type="entry name" value="(Trans)glycosidases"/>
    <property type="match status" value="1"/>
</dbReference>
<evidence type="ECO:0000256" key="2">
    <source>
        <dbReference type="ARBA" id="ARBA00022801"/>
    </source>
</evidence>
<reference evidence="5 6" key="1">
    <citation type="submission" date="2014-11" db="EMBL/GenBank/DDBJ databases">
        <authorList>
            <person name="Zhu J."/>
            <person name="Qi W."/>
            <person name="Song R."/>
        </authorList>
    </citation>
    <scope>NUCLEOTIDE SEQUENCE [LARGE SCALE GENOMIC DNA]</scope>
</reference>
<evidence type="ECO:0000313" key="5">
    <source>
        <dbReference type="EMBL" id="CEM38412.1"/>
    </source>
</evidence>
<dbReference type="GO" id="GO:0005975">
    <property type="term" value="P:carbohydrate metabolic process"/>
    <property type="evidence" value="ECO:0007669"/>
    <property type="project" value="InterPro"/>
</dbReference>
<feature type="signal peptide" evidence="4">
    <location>
        <begin position="1"/>
        <end position="20"/>
    </location>
</feature>
<evidence type="ECO:0008006" key="7">
    <source>
        <dbReference type="Google" id="ProtNLM"/>
    </source>
</evidence>
<evidence type="ECO:0000256" key="1">
    <source>
        <dbReference type="ARBA" id="ARBA00008773"/>
    </source>
</evidence>
<dbReference type="OrthoDB" id="941679at2759"/>
<gene>
    <name evidence="5" type="ORF">Vbra_6573</name>
</gene>
<dbReference type="PANTHER" id="PTHR32227">
    <property type="entry name" value="GLUCAN ENDO-1,3-BETA-GLUCOSIDASE BG1-RELATED-RELATED"/>
    <property type="match status" value="1"/>
</dbReference>
<dbReference type="Pfam" id="PF00332">
    <property type="entry name" value="Glyco_hydro_17"/>
    <property type="match status" value="1"/>
</dbReference>
<dbReference type="AlphaFoldDB" id="A0A0G4H4G6"/>
<dbReference type="OMA" id="PIGICYG"/>
<dbReference type="InterPro" id="IPR017853">
    <property type="entry name" value="GH"/>
</dbReference>